<dbReference type="OrthoDB" id="567878at2759"/>
<reference evidence="5 6" key="1">
    <citation type="journal article" date="2018" name="Sci. Rep.">
        <title>Raphidocelis subcapitata (=Pseudokirchneriella subcapitata) provides an insight into genome evolution and environmental adaptations in the Sphaeropleales.</title>
        <authorList>
            <person name="Suzuki S."/>
            <person name="Yamaguchi H."/>
            <person name="Nakajima N."/>
            <person name="Kawachi M."/>
        </authorList>
    </citation>
    <scope>NUCLEOTIDE SEQUENCE [LARGE SCALE GENOMIC DNA]</scope>
    <source>
        <strain evidence="5 6">NIES-35</strain>
    </source>
</reference>
<keyword evidence="6" id="KW-1185">Reference proteome</keyword>
<dbReference type="Gene3D" id="3.40.50.80">
    <property type="entry name" value="Nucleotide-binding domain of ferredoxin-NADP reductase (FNR) module"/>
    <property type="match status" value="1"/>
</dbReference>
<dbReference type="SUPFAM" id="SSF52343">
    <property type="entry name" value="Ferredoxin reductase-like, C-terminal NADP-linked domain"/>
    <property type="match status" value="1"/>
</dbReference>
<name>A0A2V0P5Y6_9CHLO</name>
<dbReference type="SUPFAM" id="SSF63380">
    <property type="entry name" value="Riboflavin synthase domain-like"/>
    <property type="match status" value="1"/>
</dbReference>
<evidence type="ECO:0000256" key="1">
    <source>
        <dbReference type="ARBA" id="ARBA00023002"/>
    </source>
</evidence>
<evidence type="ECO:0000313" key="6">
    <source>
        <dbReference type="Proteomes" id="UP000247498"/>
    </source>
</evidence>
<dbReference type="CDD" id="cd00322">
    <property type="entry name" value="FNR_like"/>
    <property type="match status" value="1"/>
</dbReference>
<protein>
    <recommendedName>
        <fullName evidence="4">FAD-binding FR-type domain-containing protein</fullName>
    </recommendedName>
</protein>
<dbReference type="Gene3D" id="2.40.30.10">
    <property type="entry name" value="Translation factors"/>
    <property type="match status" value="1"/>
</dbReference>
<dbReference type="PANTHER" id="PTHR46505:SF1">
    <property type="entry name" value="OXIDOREDUCTASE NAD-BINDING DOMAIN-CONTAINING PROTEIN 1"/>
    <property type="match status" value="1"/>
</dbReference>
<dbReference type="PROSITE" id="PS51384">
    <property type="entry name" value="FAD_FR"/>
    <property type="match status" value="1"/>
</dbReference>
<keyword evidence="1" id="KW-0560">Oxidoreductase</keyword>
<gene>
    <name evidence="5" type="ORF">Rsub_08287</name>
</gene>
<evidence type="ECO:0000259" key="4">
    <source>
        <dbReference type="PROSITE" id="PS51384"/>
    </source>
</evidence>
<dbReference type="PANTHER" id="PTHR46505">
    <property type="entry name" value="OXIDOREDUCTASE NAD-BINDING DOMAIN-CONTAINING PROTEIN 1"/>
    <property type="match status" value="1"/>
</dbReference>
<evidence type="ECO:0000313" key="5">
    <source>
        <dbReference type="EMBL" id="GBF95256.1"/>
    </source>
</evidence>
<dbReference type="PRINTS" id="PR00410">
    <property type="entry name" value="PHEHYDRXLASE"/>
</dbReference>
<dbReference type="AlphaFoldDB" id="A0A2V0P5Y6"/>
<organism evidence="5 6">
    <name type="scientific">Raphidocelis subcapitata</name>
    <dbReference type="NCBI Taxonomy" id="307507"/>
    <lineage>
        <taxon>Eukaryota</taxon>
        <taxon>Viridiplantae</taxon>
        <taxon>Chlorophyta</taxon>
        <taxon>core chlorophytes</taxon>
        <taxon>Chlorophyceae</taxon>
        <taxon>CS clade</taxon>
        <taxon>Sphaeropleales</taxon>
        <taxon>Selenastraceae</taxon>
        <taxon>Raphidocelis</taxon>
    </lineage>
</organism>
<proteinExistence type="predicted"/>
<dbReference type="GO" id="GO:0005739">
    <property type="term" value="C:mitochondrion"/>
    <property type="evidence" value="ECO:0007669"/>
    <property type="project" value="TreeGrafter"/>
</dbReference>
<dbReference type="EMBL" id="BDRX01000062">
    <property type="protein sequence ID" value="GBF95256.1"/>
    <property type="molecule type" value="Genomic_DNA"/>
</dbReference>
<feature type="region of interest" description="Disordered" evidence="3">
    <location>
        <begin position="158"/>
        <end position="184"/>
    </location>
</feature>
<dbReference type="STRING" id="307507.A0A2V0P5Y6"/>
<dbReference type="InterPro" id="IPR017927">
    <property type="entry name" value="FAD-bd_FR_type"/>
</dbReference>
<dbReference type="InterPro" id="IPR052128">
    <property type="entry name" value="Oxidoreductase_NAD-binding"/>
</dbReference>
<keyword evidence="2" id="KW-0520">NAD</keyword>
<accession>A0A2V0P5Y6</accession>
<comment type="caution">
    <text evidence="5">The sequence shown here is derived from an EMBL/GenBank/DDBJ whole genome shotgun (WGS) entry which is preliminary data.</text>
</comment>
<sequence>MHSAAAAAAAESAAEGPRVAARIVDIWRATPTVQGLRLEVDPGTFSFSAGQWVDFWAPGTKQIGGFSITSTPEELRETGTFDLAVKATQHPVAQWLASQAAPGAKVHVRVGGTFTLRPESLQPGRPSLFVAGGIGVTPLVSMIAELVLEWERQRRAARGAGGAGGDSGSGSDSDGGGGGAGARRAVDSEPLRAVLLYSSRVPEEFALLRRLLDLQAAARGALQVRLHCSSYEAPRDGDGAAAVAAAAAAAYGELTPEAAAALEPGPRRPPPVLLPGGARSLARRRMVGADLRDAVADLLAAAPGGSRVTAYVCGPPALSDSVVAQLEGGAEGVGEVVLERWW</sequence>
<dbReference type="Proteomes" id="UP000247498">
    <property type="component" value="Unassembled WGS sequence"/>
</dbReference>
<feature type="compositionally biased region" description="Gly residues" evidence="3">
    <location>
        <begin position="159"/>
        <end position="181"/>
    </location>
</feature>
<evidence type="ECO:0000256" key="2">
    <source>
        <dbReference type="ARBA" id="ARBA00023027"/>
    </source>
</evidence>
<dbReference type="GO" id="GO:0016491">
    <property type="term" value="F:oxidoreductase activity"/>
    <property type="evidence" value="ECO:0007669"/>
    <property type="project" value="UniProtKB-KW"/>
</dbReference>
<feature type="domain" description="FAD-binding FR-type" evidence="4">
    <location>
        <begin position="16"/>
        <end position="119"/>
    </location>
</feature>
<dbReference type="InParanoid" id="A0A2V0P5Y6"/>
<dbReference type="InterPro" id="IPR039261">
    <property type="entry name" value="FNR_nucleotide-bd"/>
</dbReference>
<dbReference type="InterPro" id="IPR017938">
    <property type="entry name" value="Riboflavin_synthase-like_b-brl"/>
</dbReference>
<evidence type="ECO:0000256" key="3">
    <source>
        <dbReference type="SAM" id="MobiDB-lite"/>
    </source>
</evidence>